<dbReference type="AlphaFoldDB" id="A0A1R3J209"/>
<comment type="caution">
    <text evidence="1">The sequence shown here is derived from an EMBL/GenBank/DDBJ whole genome shotgun (WGS) entry which is preliminary data.</text>
</comment>
<dbReference type="Proteomes" id="UP000187203">
    <property type="component" value="Unassembled WGS sequence"/>
</dbReference>
<keyword evidence="2" id="KW-1185">Reference proteome</keyword>
<protein>
    <submittedName>
        <fullName evidence="1">Uncharacterized protein</fullName>
    </submittedName>
</protein>
<evidence type="ECO:0000313" key="2">
    <source>
        <dbReference type="Proteomes" id="UP000187203"/>
    </source>
</evidence>
<sequence length="60" mass="6634">MRSSALSSRPIGFRQLKGYVSVCTSEYPLNLSFCPGGNCCSKRVKVMSWENEVSSLFPVV</sequence>
<gene>
    <name evidence="1" type="ORF">COLO4_20041</name>
</gene>
<name>A0A1R3J209_9ROSI</name>
<dbReference type="EMBL" id="AWUE01016962">
    <property type="protein sequence ID" value="OMO88869.1"/>
    <property type="molecule type" value="Genomic_DNA"/>
</dbReference>
<proteinExistence type="predicted"/>
<accession>A0A1R3J209</accession>
<evidence type="ECO:0000313" key="1">
    <source>
        <dbReference type="EMBL" id="OMO88869.1"/>
    </source>
</evidence>
<reference evidence="2" key="1">
    <citation type="submission" date="2013-09" db="EMBL/GenBank/DDBJ databases">
        <title>Corchorus olitorius genome sequencing.</title>
        <authorList>
            <person name="Alam M."/>
            <person name="Haque M.S."/>
            <person name="Islam M.S."/>
            <person name="Emdad E.M."/>
            <person name="Islam M.M."/>
            <person name="Ahmed B."/>
            <person name="Halim A."/>
            <person name="Hossen Q.M.M."/>
            <person name="Hossain M.Z."/>
            <person name="Ahmed R."/>
            <person name="Khan M.M."/>
            <person name="Islam R."/>
            <person name="Rashid M.M."/>
            <person name="Khan S.A."/>
            <person name="Rahman M.S."/>
            <person name="Alam M."/>
            <person name="Yahiya A.S."/>
            <person name="Khan M.S."/>
            <person name="Azam M.S."/>
            <person name="Haque T."/>
            <person name="Lashkar M.Z.H."/>
            <person name="Akhand A.I."/>
            <person name="Morshed G."/>
            <person name="Roy S."/>
            <person name="Uddin K.S."/>
            <person name="Rabeya T."/>
            <person name="Hossain A.S."/>
            <person name="Chowdhury A."/>
            <person name="Snigdha A.R."/>
            <person name="Mortoza M.S."/>
            <person name="Matin S.A."/>
            <person name="Hoque S.M.E."/>
            <person name="Islam M.K."/>
            <person name="Roy D.K."/>
            <person name="Haider R."/>
            <person name="Moosa M.M."/>
            <person name="Elias S.M."/>
            <person name="Hasan A.M."/>
            <person name="Jahan S."/>
            <person name="Shafiuddin M."/>
            <person name="Mahmood N."/>
            <person name="Shommy N.S."/>
        </authorList>
    </citation>
    <scope>NUCLEOTIDE SEQUENCE [LARGE SCALE GENOMIC DNA]</scope>
    <source>
        <strain evidence="2">cv. O-4</strain>
    </source>
</reference>
<organism evidence="1 2">
    <name type="scientific">Corchorus olitorius</name>
    <dbReference type="NCBI Taxonomy" id="93759"/>
    <lineage>
        <taxon>Eukaryota</taxon>
        <taxon>Viridiplantae</taxon>
        <taxon>Streptophyta</taxon>
        <taxon>Embryophyta</taxon>
        <taxon>Tracheophyta</taxon>
        <taxon>Spermatophyta</taxon>
        <taxon>Magnoliopsida</taxon>
        <taxon>eudicotyledons</taxon>
        <taxon>Gunneridae</taxon>
        <taxon>Pentapetalae</taxon>
        <taxon>rosids</taxon>
        <taxon>malvids</taxon>
        <taxon>Malvales</taxon>
        <taxon>Malvaceae</taxon>
        <taxon>Grewioideae</taxon>
        <taxon>Apeibeae</taxon>
        <taxon>Corchorus</taxon>
    </lineage>
</organism>